<evidence type="ECO:0000313" key="1">
    <source>
        <dbReference type="EnsemblPlants" id="AVESA.00010b.r2.6AG1060740.1.CDS"/>
    </source>
</evidence>
<organism evidence="1 2">
    <name type="scientific">Avena sativa</name>
    <name type="common">Oat</name>
    <dbReference type="NCBI Taxonomy" id="4498"/>
    <lineage>
        <taxon>Eukaryota</taxon>
        <taxon>Viridiplantae</taxon>
        <taxon>Streptophyta</taxon>
        <taxon>Embryophyta</taxon>
        <taxon>Tracheophyta</taxon>
        <taxon>Spermatophyta</taxon>
        <taxon>Magnoliopsida</taxon>
        <taxon>Liliopsida</taxon>
        <taxon>Poales</taxon>
        <taxon>Poaceae</taxon>
        <taxon>BOP clade</taxon>
        <taxon>Pooideae</taxon>
        <taxon>Poodae</taxon>
        <taxon>Poeae</taxon>
        <taxon>Poeae Chloroplast Group 1 (Aveneae type)</taxon>
        <taxon>Aveninae</taxon>
        <taxon>Avena</taxon>
    </lineage>
</organism>
<proteinExistence type="predicted"/>
<reference evidence="1" key="1">
    <citation type="submission" date="2021-05" db="EMBL/GenBank/DDBJ databases">
        <authorList>
            <person name="Scholz U."/>
            <person name="Mascher M."/>
            <person name="Fiebig A."/>
        </authorList>
    </citation>
    <scope>NUCLEOTIDE SEQUENCE [LARGE SCALE GENOMIC DNA]</scope>
</reference>
<keyword evidence="2" id="KW-1185">Reference proteome</keyword>
<protein>
    <submittedName>
        <fullName evidence="1">Uncharacterized protein</fullName>
    </submittedName>
</protein>
<reference evidence="1" key="2">
    <citation type="submission" date="2025-09" db="UniProtKB">
        <authorList>
            <consortium name="EnsemblPlants"/>
        </authorList>
    </citation>
    <scope>IDENTIFICATION</scope>
</reference>
<name>A0ACD5YYQ9_AVESA</name>
<dbReference type="EnsemblPlants" id="AVESA.00010b.r2.6AG1060740.1">
    <property type="protein sequence ID" value="AVESA.00010b.r2.6AG1060740.1.CDS"/>
    <property type="gene ID" value="AVESA.00010b.r2.6AG1060740"/>
</dbReference>
<dbReference type="Proteomes" id="UP001732700">
    <property type="component" value="Chromosome 6A"/>
</dbReference>
<evidence type="ECO:0000313" key="2">
    <source>
        <dbReference type="Proteomes" id="UP001732700"/>
    </source>
</evidence>
<sequence length="671" mass="74953">MVASFGNLQIPAALLRVGMALWGLRVIPQNLFGSYEQVNTNHVYKANLLPSLNIFYVMVLGQGMLYISAGILEHFSFILRRSLVSCAGLRGLQGVQCVNLYYAYAFNKCMEGAVLAPKKTSLVTFAMDSLKSDSPKMQLYGLKMLISFLKKEPLKTRTKSKLTTSMKTVTFLVNMLGWTSEGDKVIRSLAAKVTAEIADNLRVVPVPGAMQLIASLLETVHVQKIKNPLLDIGIPEGRQGNLIEEVVHDEQTSPMLWLKQMALYCLLPREEPSNVNEQNSHILGCWKKITECWSIPEEEPSTDQDLLPVQGMLILDRLASFDLDTCTEIYKSPGLISKVIEFTSNRADMPDINEIHQTMLKTSSLKVLRRLSSTEGKFGVTLRQKISEHPFLLSHLAEILDDNASSRELRDLAIELLRNLAMDRNINEEIGSIPVIISKLMHAFFSQGAASSTEDSGQLVPGQALAVLAMDSASNCLAMLAEKGDLFIKELTDMIKGDRCRYVASCLLRDICVHARSKLRSWDLKEISSILRKVLDLIISAEGAHLEVLVGLSSQICKVIPEDFERELEHGEIKEMFIKSLVQELNSNMIPTAHCPGIRRVIVEHAIHIMEFNPSYANCFITCQMFEALLEVERKPSRAENYKFFLGDAGLMKHDVPLSALVSRAKELMKP</sequence>
<accession>A0ACD5YYQ9</accession>